<organism evidence="2 3">
    <name type="scientific">Streptomyces bullii</name>
    <dbReference type="NCBI Taxonomy" id="349910"/>
    <lineage>
        <taxon>Bacteria</taxon>
        <taxon>Bacillati</taxon>
        <taxon>Actinomycetota</taxon>
        <taxon>Actinomycetes</taxon>
        <taxon>Kitasatosporales</taxon>
        <taxon>Streptomycetaceae</taxon>
        <taxon>Streptomyces</taxon>
    </lineage>
</organism>
<evidence type="ECO:0000313" key="2">
    <source>
        <dbReference type="EMBL" id="MFC5637018.1"/>
    </source>
</evidence>
<dbReference type="CDD" id="cd02440">
    <property type="entry name" value="AdoMet_MTases"/>
    <property type="match status" value="1"/>
</dbReference>
<dbReference type="GO" id="GO:0032259">
    <property type="term" value="P:methylation"/>
    <property type="evidence" value="ECO:0007669"/>
    <property type="project" value="UniProtKB-KW"/>
</dbReference>
<dbReference type="InterPro" id="IPR029063">
    <property type="entry name" value="SAM-dependent_MTases_sf"/>
</dbReference>
<dbReference type="EC" id="2.1.1.-" evidence="2"/>
<keyword evidence="2" id="KW-0489">Methyltransferase</keyword>
<dbReference type="Proteomes" id="UP001596154">
    <property type="component" value="Unassembled WGS sequence"/>
</dbReference>
<keyword evidence="2" id="KW-0808">Transferase</keyword>
<accession>A0ABW0UU22</accession>
<evidence type="ECO:0000256" key="1">
    <source>
        <dbReference type="SAM" id="MobiDB-lite"/>
    </source>
</evidence>
<sequence length="373" mass="40574">MSAPARPSEPTRSSASTEPPAPTGSTGSIAPDAPAVPHPTTRVHEPRRADCPWCGSARLHTRLRSGDLRRFKPGTFTVDACQDCGHTFQNPRLTAEGLALYLRTVRGEPGDPATERLLTLRGSPRRRRSAARAMLPFGEPESWLDVGTGHGRFPATAQQVFPYTSFDGLDATPRVEHARAAGRVEEAHVGHLTDPRITARLRARYDVVSMFHHLERTQDPRAELAAALDVLRPGGHLLVEGLDPGSLLAGLLGRWWLPYDQPRHLHLMPARNLSAELQARGCAIVTVDHHSPHVPHDLAGATALALSHALPAPDTPWRAIPPTLLQQRLRTVLSRAGSVLVAAAAVTDHALAPLLRHTRCANTYRIIARKPPQ</sequence>
<dbReference type="GO" id="GO:0008168">
    <property type="term" value="F:methyltransferase activity"/>
    <property type="evidence" value="ECO:0007669"/>
    <property type="project" value="UniProtKB-KW"/>
</dbReference>
<dbReference type="Gene3D" id="3.40.50.150">
    <property type="entry name" value="Vaccinia Virus protein VP39"/>
    <property type="match status" value="1"/>
</dbReference>
<proteinExistence type="predicted"/>
<feature type="region of interest" description="Disordered" evidence="1">
    <location>
        <begin position="1"/>
        <end position="49"/>
    </location>
</feature>
<keyword evidence="3" id="KW-1185">Reference proteome</keyword>
<dbReference type="SUPFAM" id="SSF53335">
    <property type="entry name" value="S-adenosyl-L-methionine-dependent methyltransferases"/>
    <property type="match status" value="1"/>
</dbReference>
<reference evidence="3" key="1">
    <citation type="journal article" date="2019" name="Int. J. Syst. Evol. Microbiol.">
        <title>The Global Catalogue of Microorganisms (GCM) 10K type strain sequencing project: providing services to taxonomists for standard genome sequencing and annotation.</title>
        <authorList>
            <consortium name="The Broad Institute Genomics Platform"/>
            <consortium name="The Broad Institute Genome Sequencing Center for Infectious Disease"/>
            <person name="Wu L."/>
            <person name="Ma J."/>
        </authorList>
    </citation>
    <scope>NUCLEOTIDE SEQUENCE [LARGE SCALE GENOMIC DNA]</scope>
    <source>
        <strain evidence="3">CGMCC 4.7248</strain>
    </source>
</reference>
<gene>
    <name evidence="2" type="ORF">ACFPZJ_25080</name>
</gene>
<dbReference type="Pfam" id="PF13489">
    <property type="entry name" value="Methyltransf_23"/>
    <property type="match status" value="1"/>
</dbReference>
<dbReference type="EMBL" id="JBHSNY010000008">
    <property type="protein sequence ID" value="MFC5637018.1"/>
    <property type="molecule type" value="Genomic_DNA"/>
</dbReference>
<name>A0ABW0UU22_9ACTN</name>
<protein>
    <submittedName>
        <fullName evidence="2">Class I SAM-dependent methyltransferase</fullName>
        <ecNumber evidence="2">2.1.1.-</ecNumber>
    </submittedName>
</protein>
<dbReference type="RefSeq" id="WP_381025735.1">
    <property type="nucleotide sequence ID" value="NZ_JBHSNY010000008.1"/>
</dbReference>
<feature type="compositionally biased region" description="Polar residues" evidence="1">
    <location>
        <begin position="10"/>
        <end position="28"/>
    </location>
</feature>
<evidence type="ECO:0000313" key="3">
    <source>
        <dbReference type="Proteomes" id="UP001596154"/>
    </source>
</evidence>
<comment type="caution">
    <text evidence="2">The sequence shown here is derived from an EMBL/GenBank/DDBJ whole genome shotgun (WGS) entry which is preliminary data.</text>
</comment>